<dbReference type="GO" id="GO:0005739">
    <property type="term" value="C:mitochondrion"/>
    <property type="evidence" value="ECO:0007669"/>
    <property type="project" value="TreeGrafter"/>
</dbReference>
<sequence>MTSRSNVLSDVHVALSAVRRCVVSREGQRAGFRSPSSGPTYASIPTALHPRDPSSRIARHDLIYTSPVQLPPLCRSFTTTTRRAKKGGSKPSSQSNPSSAATANDDPYDVSALEADLAATLERLKDDLSKLRAGGRFNPEVLEGLRVQVGKSGGGGGETVRVRDVAQVIPKGRVVQVLVGEKDHVKPVSSAIQSSTLSLTPQPDPTGTNPLLLSIQIPPPTAETRKSAVAEALKAGEKASTSLRDARGKQQKRLRAMQLGKSARPDDLKKGGVAMEKVVERGTAEVKRVVEGARKVLESG</sequence>
<feature type="compositionally biased region" description="Low complexity" evidence="4">
    <location>
        <begin position="89"/>
        <end position="101"/>
    </location>
</feature>
<dbReference type="PANTHER" id="PTHR20982:SF3">
    <property type="entry name" value="MITOCHONDRIAL RIBOSOME RECYCLING FACTOR PSEUDO 1"/>
    <property type="match status" value="1"/>
</dbReference>
<evidence type="ECO:0000256" key="3">
    <source>
        <dbReference type="ARBA" id="ARBA00024909"/>
    </source>
</evidence>
<proteinExistence type="inferred from homology"/>
<dbReference type="SUPFAM" id="SSF55194">
    <property type="entry name" value="Ribosome recycling factor, RRF"/>
    <property type="match status" value="1"/>
</dbReference>
<keyword evidence="7" id="KW-1185">Reference proteome</keyword>
<evidence type="ECO:0000256" key="1">
    <source>
        <dbReference type="ARBA" id="ARBA00005912"/>
    </source>
</evidence>
<feature type="domain" description="Ribosome recycling factor" evidence="5">
    <location>
        <begin position="124"/>
        <end position="296"/>
    </location>
</feature>
<name>A0A4U0U035_9PEZI</name>
<dbReference type="GO" id="GO:0006412">
    <property type="term" value="P:translation"/>
    <property type="evidence" value="ECO:0007669"/>
    <property type="project" value="UniProtKB-KW"/>
</dbReference>
<dbReference type="GO" id="GO:0043023">
    <property type="term" value="F:ribosomal large subunit binding"/>
    <property type="evidence" value="ECO:0007669"/>
    <property type="project" value="TreeGrafter"/>
</dbReference>
<dbReference type="Proteomes" id="UP000308549">
    <property type="component" value="Unassembled WGS sequence"/>
</dbReference>
<comment type="similarity">
    <text evidence="1">Belongs to the RRF family.</text>
</comment>
<dbReference type="OrthoDB" id="407355at2759"/>
<dbReference type="Gene3D" id="1.10.132.20">
    <property type="entry name" value="Ribosome-recycling factor"/>
    <property type="match status" value="1"/>
</dbReference>
<organism evidence="6 7">
    <name type="scientific">Salinomyces thailandicus</name>
    <dbReference type="NCBI Taxonomy" id="706561"/>
    <lineage>
        <taxon>Eukaryota</taxon>
        <taxon>Fungi</taxon>
        <taxon>Dikarya</taxon>
        <taxon>Ascomycota</taxon>
        <taxon>Pezizomycotina</taxon>
        <taxon>Dothideomycetes</taxon>
        <taxon>Dothideomycetidae</taxon>
        <taxon>Mycosphaerellales</taxon>
        <taxon>Teratosphaeriaceae</taxon>
        <taxon>Salinomyces</taxon>
    </lineage>
</organism>
<evidence type="ECO:0000313" key="7">
    <source>
        <dbReference type="Proteomes" id="UP000308549"/>
    </source>
</evidence>
<protein>
    <recommendedName>
        <fullName evidence="5">Ribosome recycling factor domain-containing protein</fullName>
    </recommendedName>
</protein>
<evidence type="ECO:0000259" key="5">
    <source>
        <dbReference type="Pfam" id="PF01765"/>
    </source>
</evidence>
<dbReference type="Pfam" id="PF01765">
    <property type="entry name" value="RRF"/>
    <property type="match status" value="1"/>
</dbReference>
<dbReference type="InterPro" id="IPR023584">
    <property type="entry name" value="Ribosome_recyc_fac_dom"/>
</dbReference>
<evidence type="ECO:0000256" key="2">
    <source>
        <dbReference type="ARBA" id="ARBA00022917"/>
    </source>
</evidence>
<dbReference type="PANTHER" id="PTHR20982">
    <property type="entry name" value="RIBOSOME RECYCLING FACTOR"/>
    <property type="match status" value="1"/>
</dbReference>
<comment type="caution">
    <text evidence="6">The sequence shown here is derived from an EMBL/GenBank/DDBJ whole genome shotgun (WGS) entry which is preliminary data.</text>
</comment>
<evidence type="ECO:0000256" key="4">
    <source>
        <dbReference type="SAM" id="MobiDB-lite"/>
    </source>
</evidence>
<dbReference type="EMBL" id="NAJL01000019">
    <property type="protein sequence ID" value="TKA28128.1"/>
    <property type="molecule type" value="Genomic_DNA"/>
</dbReference>
<evidence type="ECO:0000313" key="6">
    <source>
        <dbReference type="EMBL" id="TKA28128.1"/>
    </source>
</evidence>
<reference evidence="6 7" key="1">
    <citation type="submission" date="2017-03" db="EMBL/GenBank/DDBJ databases">
        <title>Genomes of endolithic fungi from Antarctica.</title>
        <authorList>
            <person name="Coleine C."/>
            <person name="Masonjones S."/>
            <person name="Stajich J.E."/>
        </authorList>
    </citation>
    <scope>NUCLEOTIDE SEQUENCE [LARGE SCALE GENOMIC DNA]</scope>
    <source>
        <strain evidence="6 7">CCFEE 6315</strain>
    </source>
</reference>
<keyword evidence="2" id="KW-0648">Protein biosynthesis</keyword>
<dbReference type="Gene3D" id="3.30.1360.40">
    <property type="match status" value="1"/>
</dbReference>
<feature type="region of interest" description="Disordered" evidence="4">
    <location>
        <begin position="81"/>
        <end position="107"/>
    </location>
</feature>
<dbReference type="AlphaFoldDB" id="A0A4U0U035"/>
<comment type="function">
    <text evidence="3">Necessary for protein synthesis in mitochondria. Functions as a ribosome recycling factor in mitochondria.</text>
</comment>
<gene>
    <name evidence="6" type="ORF">B0A50_04099</name>
</gene>
<feature type="region of interest" description="Disordered" evidence="4">
    <location>
        <begin position="26"/>
        <end position="53"/>
    </location>
</feature>
<dbReference type="InterPro" id="IPR002661">
    <property type="entry name" value="Ribosome_recyc_fac"/>
</dbReference>
<dbReference type="InterPro" id="IPR036191">
    <property type="entry name" value="RRF_sf"/>
</dbReference>
<accession>A0A4U0U035</accession>